<organism evidence="1 2">
    <name type="scientific">Ixodes persulcatus</name>
    <name type="common">Taiga tick</name>
    <dbReference type="NCBI Taxonomy" id="34615"/>
    <lineage>
        <taxon>Eukaryota</taxon>
        <taxon>Metazoa</taxon>
        <taxon>Ecdysozoa</taxon>
        <taxon>Arthropoda</taxon>
        <taxon>Chelicerata</taxon>
        <taxon>Arachnida</taxon>
        <taxon>Acari</taxon>
        <taxon>Parasitiformes</taxon>
        <taxon>Ixodida</taxon>
        <taxon>Ixodoidea</taxon>
        <taxon>Ixodidae</taxon>
        <taxon>Ixodinae</taxon>
        <taxon>Ixodes</taxon>
    </lineage>
</organism>
<gene>
    <name evidence="1" type="ORF">HPB47_008091</name>
</gene>
<keyword evidence="2" id="KW-1185">Reference proteome</keyword>
<dbReference type="EMBL" id="JABSTQ010011152">
    <property type="protein sequence ID" value="KAG0414720.1"/>
    <property type="molecule type" value="Genomic_DNA"/>
</dbReference>
<protein>
    <submittedName>
        <fullName evidence="1">Uncharacterized protein</fullName>
    </submittedName>
</protein>
<accession>A0AC60P5M8</accession>
<evidence type="ECO:0000313" key="1">
    <source>
        <dbReference type="EMBL" id="KAG0414720.1"/>
    </source>
</evidence>
<proteinExistence type="predicted"/>
<sequence length="547" mass="60523">MVSATAVRAGPCTPACTPSKSRQALLTRPTQDQHNNTPPTHRAPLASALFARLVRIATPNMPSCNGALATFSRGPHTLRVPRELHAVNRQRLCEQLRRQTGQGAFVVLQGGESPTRYCSDFEPVFRQESYFHWVFGVEEPDCFGALDIERGKAVVFVPKLPESYAVWMGKLHTTEHLAAKYAVDEVLYVDELAEALRTRGAQTLLTLRGRNSDSGRMSKEAHFPGIEGFKVDSVTLYETIAELRVFKTPQELEVIRYTNKVSSDAHKEVMRRVRPGMFEYQLESVFLSWCYGTGGARHVSYTCICGSGTNSAVLHYGHAGAPNDRALQDGDMCLFDMGCEYYCYTSDITCSFPANGRFTADQRGIYNAVLAASTAVLAALRPGVLWPDMHRLAERIMLAALKDMGLLRGDLDAMMEARLGATFMPHGLGHFMGLDTHDVGGYLSKDPPRPTEAGLKCLRTARALQAGMVITVEPGCYFIECLLDQALENPTLSQFLVPEELKRFRHFGGVRIEDDVLITQDGHENLTQVPRTVEDIEALMAEGREAA</sequence>
<comment type="caution">
    <text evidence="1">The sequence shown here is derived from an EMBL/GenBank/DDBJ whole genome shotgun (WGS) entry which is preliminary data.</text>
</comment>
<name>A0AC60P5M8_IXOPE</name>
<reference evidence="1 2" key="1">
    <citation type="journal article" date="2020" name="Cell">
        <title>Large-Scale Comparative Analyses of Tick Genomes Elucidate Their Genetic Diversity and Vector Capacities.</title>
        <authorList>
            <consortium name="Tick Genome and Microbiome Consortium (TIGMIC)"/>
            <person name="Jia N."/>
            <person name="Wang J."/>
            <person name="Shi W."/>
            <person name="Du L."/>
            <person name="Sun Y."/>
            <person name="Zhan W."/>
            <person name="Jiang J.F."/>
            <person name="Wang Q."/>
            <person name="Zhang B."/>
            <person name="Ji P."/>
            <person name="Bell-Sakyi L."/>
            <person name="Cui X.M."/>
            <person name="Yuan T.T."/>
            <person name="Jiang B.G."/>
            <person name="Yang W.F."/>
            <person name="Lam T.T."/>
            <person name="Chang Q.C."/>
            <person name="Ding S.J."/>
            <person name="Wang X.J."/>
            <person name="Zhu J.G."/>
            <person name="Ruan X.D."/>
            <person name="Zhao L."/>
            <person name="Wei J.T."/>
            <person name="Ye R.Z."/>
            <person name="Que T.C."/>
            <person name="Du C.H."/>
            <person name="Zhou Y.H."/>
            <person name="Cheng J.X."/>
            <person name="Dai P.F."/>
            <person name="Guo W.B."/>
            <person name="Han X.H."/>
            <person name="Huang E.J."/>
            <person name="Li L.F."/>
            <person name="Wei W."/>
            <person name="Gao Y.C."/>
            <person name="Liu J.Z."/>
            <person name="Shao H.Z."/>
            <person name="Wang X."/>
            <person name="Wang C.C."/>
            <person name="Yang T.C."/>
            <person name="Huo Q.B."/>
            <person name="Li W."/>
            <person name="Chen H.Y."/>
            <person name="Chen S.E."/>
            <person name="Zhou L.G."/>
            <person name="Ni X.B."/>
            <person name="Tian J.H."/>
            <person name="Sheng Y."/>
            <person name="Liu T."/>
            <person name="Pan Y.S."/>
            <person name="Xia L.Y."/>
            <person name="Li J."/>
            <person name="Zhao F."/>
            <person name="Cao W.C."/>
        </authorList>
    </citation>
    <scope>NUCLEOTIDE SEQUENCE [LARGE SCALE GENOMIC DNA]</scope>
    <source>
        <strain evidence="1">Iper-2018</strain>
    </source>
</reference>
<dbReference type="Proteomes" id="UP000805193">
    <property type="component" value="Unassembled WGS sequence"/>
</dbReference>
<evidence type="ECO:0000313" key="2">
    <source>
        <dbReference type="Proteomes" id="UP000805193"/>
    </source>
</evidence>